<evidence type="ECO:0000256" key="4">
    <source>
        <dbReference type="ARBA" id="ARBA00022982"/>
    </source>
</evidence>
<dbReference type="PROSITE" id="PS51007">
    <property type="entry name" value="CYTC"/>
    <property type="match status" value="2"/>
</dbReference>
<dbReference type="PROSITE" id="PS51257">
    <property type="entry name" value="PROKAR_LIPOPROTEIN"/>
    <property type="match status" value="1"/>
</dbReference>
<keyword evidence="2 6" id="KW-0349">Heme</keyword>
<name>A0A084Y408_9PROT</name>
<dbReference type="InterPro" id="IPR036909">
    <property type="entry name" value="Cyt_c-like_dom_sf"/>
</dbReference>
<feature type="domain" description="Cytochrome c" evidence="8">
    <location>
        <begin position="149"/>
        <end position="231"/>
    </location>
</feature>
<protein>
    <submittedName>
        <fullName evidence="9">Cytochrome c4</fullName>
    </submittedName>
</protein>
<feature type="chain" id="PRO_5001785539" evidence="7">
    <location>
        <begin position="21"/>
        <end position="247"/>
    </location>
</feature>
<evidence type="ECO:0000256" key="7">
    <source>
        <dbReference type="SAM" id="SignalP"/>
    </source>
</evidence>
<evidence type="ECO:0000313" key="10">
    <source>
        <dbReference type="Proteomes" id="UP000019812"/>
    </source>
</evidence>
<keyword evidence="5 6" id="KW-0408">Iron</keyword>
<organism evidence="9 10">
    <name type="scientific">Candidatus Accumulibacter vicinus</name>
    <dbReference type="NCBI Taxonomy" id="2954382"/>
    <lineage>
        <taxon>Bacteria</taxon>
        <taxon>Pseudomonadati</taxon>
        <taxon>Pseudomonadota</taxon>
        <taxon>Betaproteobacteria</taxon>
        <taxon>Candidatus Accumulibacter</taxon>
    </lineage>
</organism>
<keyword evidence="1" id="KW-0813">Transport</keyword>
<keyword evidence="3 6" id="KW-0479">Metal-binding</keyword>
<dbReference type="PANTHER" id="PTHR33751">
    <property type="entry name" value="CBB3-TYPE CYTOCHROME C OXIDASE SUBUNIT FIXP"/>
    <property type="match status" value="1"/>
</dbReference>
<gene>
    <name evidence="9" type="primary">cycA</name>
    <name evidence="9" type="ORF">CAPSK01_000926</name>
</gene>
<dbReference type="Proteomes" id="UP000019812">
    <property type="component" value="Unassembled WGS sequence"/>
</dbReference>
<dbReference type="SUPFAM" id="SSF46626">
    <property type="entry name" value="Cytochrome c"/>
    <property type="match status" value="2"/>
</dbReference>
<feature type="domain" description="Cytochrome c" evidence="8">
    <location>
        <begin position="53"/>
        <end position="134"/>
    </location>
</feature>
<dbReference type="Pfam" id="PF00034">
    <property type="entry name" value="Cytochrom_C"/>
    <property type="match status" value="1"/>
</dbReference>
<dbReference type="GO" id="GO:0009055">
    <property type="term" value="F:electron transfer activity"/>
    <property type="evidence" value="ECO:0007669"/>
    <property type="project" value="InterPro"/>
</dbReference>
<dbReference type="Gene3D" id="1.10.760.10">
    <property type="entry name" value="Cytochrome c-like domain"/>
    <property type="match status" value="2"/>
</dbReference>
<dbReference type="InterPro" id="IPR009056">
    <property type="entry name" value="Cyt_c-like_dom"/>
</dbReference>
<proteinExistence type="predicted"/>
<dbReference type="Pfam" id="PF13442">
    <property type="entry name" value="Cytochrome_CBB3"/>
    <property type="match status" value="1"/>
</dbReference>
<accession>A0A084Y408</accession>
<comment type="caution">
    <text evidence="9">The sequence shown here is derived from an EMBL/GenBank/DDBJ whole genome shotgun (WGS) entry which is preliminary data.</text>
</comment>
<dbReference type="PANTHER" id="PTHR33751:SF9">
    <property type="entry name" value="CYTOCHROME C4"/>
    <property type="match status" value="1"/>
</dbReference>
<feature type="signal peptide" evidence="7">
    <location>
        <begin position="1"/>
        <end position="20"/>
    </location>
</feature>
<evidence type="ECO:0000259" key="8">
    <source>
        <dbReference type="PROSITE" id="PS51007"/>
    </source>
</evidence>
<evidence type="ECO:0000256" key="2">
    <source>
        <dbReference type="ARBA" id="ARBA00022617"/>
    </source>
</evidence>
<keyword evidence="7" id="KW-0732">Signal</keyword>
<dbReference type="AlphaFoldDB" id="A0A084Y408"/>
<evidence type="ECO:0000313" key="9">
    <source>
        <dbReference type="EMBL" id="KFB69452.1"/>
    </source>
</evidence>
<dbReference type="STRING" id="1457154.CAPSK01_000926"/>
<keyword evidence="4" id="KW-0249">Electron transport</keyword>
<dbReference type="InterPro" id="IPR050597">
    <property type="entry name" value="Cytochrome_c_Oxidase_Subunit"/>
</dbReference>
<sequence>MYKVLTVAVTLSLAAACALAGAPAANPAGIESKNYKWNMQDNPEKNKALRLEGNAKAGEADYKTYCEACHLPQGVGNPHGSIPQLAGQHPTVIIKQLADIRSGLRDNPTMYPFASKLAGAQALADVAAYIGTLCVPRDSGKYEGPDATKLIAYGKVLYDKECVQCHQPNGDGNSEKFYPVIAGQHYRYLLRQMIDIRDGKRRNSHPEMSRVIAQYDDAQLVAIAAYQAMLVTQLRQWSTRPRFCQPS</sequence>
<dbReference type="GO" id="GO:0046872">
    <property type="term" value="F:metal ion binding"/>
    <property type="evidence" value="ECO:0007669"/>
    <property type="project" value="UniProtKB-KW"/>
</dbReference>
<dbReference type="GO" id="GO:0020037">
    <property type="term" value="F:heme binding"/>
    <property type="evidence" value="ECO:0007669"/>
    <property type="project" value="InterPro"/>
</dbReference>
<evidence type="ECO:0000256" key="3">
    <source>
        <dbReference type="ARBA" id="ARBA00022723"/>
    </source>
</evidence>
<dbReference type="RefSeq" id="WP_273703050.1">
    <property type="nucleotide sequence ID" value="NZ_JDSS02000015.1"/>
</dbReference>
<evidence type="ECO:0000256" key="6">
    <source>
        <dbReference type="PROSITE-ProRule" id="PRU00433"/>
    </source>
</evidence>
<reference evidence="9 10" key="1">
    <citation type="submission" date="2014-07" db="EMBL/GenBank/DDBJ databases">
        <title>Expanding our view of genomic diversity in Candidatus Accumulibacter clades.</title>
        <authorList>
            <person name="Skennerton C.T."/>
            <person name="Barr J.J."/>
            <person name="Slater F.R."/>
            <person name="Bond P.L."/>
            <person name="Tyson G.W."/>
        </authorList>
    </citation>
    <scope>NUCLEOTIDE SEQUENCE [LARGE SCALE GENOMIC DNA]</scope>
    <source>
        <strain evidence="10">SK-01</strain>
    </source>
</reference>
<dbReference type="EMBL" id="JDSS02000015">
    <property type="protein sequence ID" value="KFB69452.1"/>
    <property type="molecule type" value="Genomic_DNA"/>
</dbReference>
<evidence type="ECO:0000256" key="1">
    <source>
        <dbReference type="ARBA" id="ARBA00022448"/>
    </source>
</evidence>
<evidence type="ECO:0000256" key="5">
    <source>
        <dbReference type="ARBA" id="ARBA00023004"/>
    </source>
</evidence>